<dbReference type="RefSeq" id="WP_188942117.1">
    <property type="nucleotide sequence ID" value="NZ_BMPN01000001.1"/>
</dbReference>
<proteinExistence type="predicted"/>
<dbReference type="Proteomes" id="UP000634435">
    <property type="component" value="Unassembled WGS sequence"/>
</dbReference>
<dbReference type="NCBIfam" id="TIGR01725">
    <property type="entry name" value="phge_HK97_gp10"/>
    <property type="match status" value="1"/>
</dbReference>
<dbReference type="EMBL" id="BMPN01000001">
    <property type="protein sequence ID" value="GGJ48475.1"/>
    <property type="molecule type" value="Genomic_DNA"/>
</dbReference>
<dbReference type="InterPro" id="IPR010064">
    <property type="entry name" value="HK97-gp10_tail"/>
</dbReference>
<organism evidence="1 2">
    <name type="scientific">Virgibacillus kapii</name>
    <dbReference type="NCBI Taxonomy" id="1638645"/>
    <lineage>
        <taxon>Bacteria</taxon>
        <taxon>Bacillati</taxon>
        <taxon>Bacillota</taxon>
        <taxon>Bacilli</taxon>
        <taxon>Bacillales</taxon>
        <taxon>Bacillaceae</taxon>
        <taxon>Virgibacillus</taxon>
    </lineage>
</organism>
<reference evidence="2" key="1">
    <citation type="journal article" date="2019" name="Int. J. Syst. Evol. Microbiol.">
        <title>The Global Catalogue of Microorganisms (GCM) 10K type strain sequencing project: providing services to taxonomists for standard genome sequencing and annotation.</title>
        <authorList>
            <consortium name="The Broad Institute Genomics Platform"/>
            <consortium name="The Broad Institute Genome Sequencing Center for Infectious Disease"/>
            <person name="Wu L."/>
            <person name="Ma J."/>
        </authorList>
    </citation>
    <scope>NUCLEOTIDE SEQUENCE [LARGE SCALE GENOMIC DNA]</scope>
    <source>
        <strain evidence="2">JCM 30071</strain>
    </source>
</reference>
<comment type="caution">
    <text evidence="1">The sequence shown here is derived from an EMBL/GenBank/DDBJ whole genome shotgun (WGS) entry which is preliminary data.</text>
</comment>
<gene>
    <name evidence="1" type="ORF">GCM10007111_08230</name>
</gene>
<accession>A0ABQ2D8A1</accession>
<evidence type="ECO:0000313" key="1">
    <source>
        <dbReference type="EMBL" id="GGJ48475.1"/>
    </source>
</evidence>
<keyword evidence="2" id="KW-1185">Reference proteome</keyword>
<evidence type="ECO:0008006" key="3">
    <source>
        <dbReference type="Google" id="ProtNLM"/>
    </source>
</evidence>
<name>A0ABQ2D8A1_9BACI</name>
<sequence>MSMDMDVNIRNRIDELGKKGKREEGKVLKLAGVVLSKGISNEIAYSNVNSATYDHLKDNIVVSGVKTNEFGERSVQVSAIKELGFRLKFLEFGTSKMSAQAPMERGSAISRDEVAAVLAAGMRRIMQL</sequence>
<evidence type="ECO:0000313" key="2">
    <source>
        <dbReference type="Proteomes" id="UP000634435"/>
    </source>
</evidence>
<protein>
    <recommendedName>
        <fullName evidence="3">HK97 gp10 family phage protein</fullName>
    </recommendedName>
</protein>